<dbReference type="GeneID" id="29384503"/>
<proteinExistence type="predicted"/>
<evidence type="ECO:0000313" key="4">
    <source>
        <dbReference type="Proteomes" id="UP000057088"/>
    </source>
</evidence>
<reference evidence="4" key="1">
    <citation type="submission" date="2015-12" db="EMBL/GenBank/DDBJ databases">
        <title>FDA dAtabase for Regulatory Grade micrObial Sequences (FDA-ARGOS): Supporting development and validation of Infectious Disease Dx tests.</title>
        <authorList>
            <person name="Hoffmann M."/>
            <person name="Allard M."/>
            <person name="Evans P."/>
            <person name="Brown E."/>
            <person name="Tallon L.J."/>
            <person name="Sadzewicz L."/>
            <person name="Sengamalay N."/>
            <person name="Ott S."/>
            <person name="Godinez A."/>
            <person name="Nagaraj S."/>
            <person name="Vyas G."/>
            <person name="Aluvathingal J."/>
            <person name="Nadendla S."/>
            <person name="Geyer C."/>
            <person name="Sichtig H."/>
        </authorList>
    </citation>
    <scope>NUCLEOTIDE SEQUENCE [LARGE SCALE GENOMIC DNA]</scope>
    <source>
        <strain evidence="4">ATCC 33809</strain>
    </source>
</reference>
<dbReference type="Proteomes" id="UP000254626">
    <property type="component" value="Unassembled WGS sequence"/>
</dbReference>
<protein>
    <submittedName>
        <fullName evidence="2">Inovirus Gp2 family protein</fullName>
    </submittedName>
    <submittedName>
        <fullName evidence="3">Protein of uncharacterized function (DUF3296)</fullName>
    </submittedName>
</protein>
<dbReference type="Pfam" id="PF11726">
    <property type="entry name" value="YagK_YfjJ_C"/>
    <property type="match status" value="1"/>
</dbReference>
<dbReference type="AlphaFoldDB" id="A0AAX2LW44"/>
<evidence type="ECO:0000313" key="3">
    <source>
        <dbReference type="EMBL" id="SUQ27545.1"/>
    </source>
</evidence>
<sequence>MAKKSKPYHVYVGRTFHHLPLEYDPQGLLYEALGLLHKAVQSTLSAEGKTSIVRYELTIPTDYAHSIADTMKLFGEKLKATVDEDLSAKKTRLSRTPFVHTMTIMWSQQPTLIVHRRVDVAILMNAEAFERFTFDFKKGGQEMRAAVKRCWEEALASHCDHQPTVSLHTPLNSYHTLDTSWRDHTDRLRVAFFCLSKMARMTHRVRDRVQIRTTFGGLRV</sequence>
<gene>
    <name evidence="2" type="ORF">AL536_04135</name>
    <name evidence="3" type="ORF">NCTC11327_04440</name>
</gene>
<feature type="domain" description="YagK/YfjJ C-terminal" evidence="1">
    <location>
        <begin position="49"/>
        <end position="203"/>
    </location>
</feature>
<reference evidence="2" key="2">
    <citation type="submission" date="2018-01" db="EMBL/GenBank/DDBJ databases">
        <title>FDA dAtabase for Regulatory Grade micrObial Sequences (FDA-ARGOS): Supporting development and validation of Infectious Disease Dx tests.</title>
        <authorList>
            <person name="Hoffmann M."/>
            <person name="Allard M."/>
            <person name="Evans P."/>
            <person name="Brown E."/>
            <person name="Tallon L."/>
            <person name="Sadzewicz L."/>
            <person name="Sengamalay N."/>
            <person name="Ott S."/>
            <person name="Godinez A."/>
            <person name="Nagaraj S."/>
            <person name="Vyas G."/>
            <person name="Aluvathingal J."/>
            <person name="Nadendla S."/>
            <person name="Geyer C."/>
            <person name="Sichtig H."/>
        </authorList>
    </citation>
    <scope>NUCLEOTIDE SEQUENCE</scope>
    <source>
        <strain evidence="2">ATCC 33809</strain>
    </source>
</reference>
<dbReference type="EMBL" id="CP014034">
    <property type="protein sequence ID" value="AMF92672.1"/>
    <property type="molecule type" value="Genomic_DNA"/>
</dbReference>
<name>A0AAX2LW44_VIBFL</name>
<accession>A0AAX2LW44</accession>
<organism evidence="3 5">
    <name type="scientific">Vibrio fluvialis</name>
    <dbReference type="NCBI Taxonomy" id="676"/>
    <lineage>
        <taxon>Bacteria</taxon>
        <taxon>Pseudomonadati</taxon>
        <taxon>Pseudomonadota</taxon>
        <taxon>Gammaproteobacteria</taxon>
        <taxon>Vibrionales</taxon>
        <taxon>Vibrionaceae</taxon>
        <taxon>Vibrio</taxon>
    </lineage>
</organism>
<dbReference type="InterPro" id="IPR057271">
    <property type="entry name" value="YagK_YfjJ_C"/>
</dbReference>
<evidence type="ECO:0000259" key="1">
    <source>
        <dbReference type="Pfam" id="PF11726"/>
    </source>
</evidence>
<reference evidence="3 5" key="3">
    <citation type="submission" date="2018-06" db="EMBL/GenBank/DDBJ databases">
        <authorList>
            <consortium name="Pathogen Informatics"/>
            <person name="Doyle S."/>
        </authorList>
    </citation>
    <scope>NUCLEOTIDE SEQUENCE [LARGE SCALE GENOMIC DNA]</scope>
    <source>
        <strain evidence="3 5">NCTC11327</strain>
    </source>
</reference>
<dbReference type="Proteomes" id="UP000057088">
    <property type="component" value="Chromosome 1"/>
</dbReference>
<keyword evidence="4" id="KW-1185">Reference proteome</keyword>
<dbReference type="KEGG" id="vfl:AL536_04135"/>
<dbReference type="EMBL" id="UHIP01000002">
    <property type="protein sequence ID" value="SUQ27545.1"/>
    <property type="molecule type" value="Genomic_DNA"/>
</dbReference>
<dbReference type="RefSeq" id="WP_061055695.1">
    <property type="nucleotide sequence ID" value="NZ_CABLBX010000022.1"/>
</dbReference>
<evidence type="ECO:0000313" key="2">
    <source>
        <dbReference type="EMBL" id="AMF92672.1"/>
    </source>
</evidence>
<evidence type="ECO:0000313" key="5">
    <source>
        <dbReference type="Proteomes" id="UP000254626"/>
    </source>
</evidence>